<keyword evidence="3 7" id="KW-0812">Transmembrane</keyword>
<dbReference type="EMBL" id="JAPFFF010000010">
    <property type="protein sequence ID" value="KAK8881107.1"/>
    <property type="molecule type" value="Genomic_DNA"/>
</dbReference>
<comment type="caution">
    <text evidence="8">The sequence shown here is derived from an EMBL/GenBank/DDBJ whole genome shotgun (WGS) entry which is preliminary data.</text>
</comment>
<feature type="transmembrane region" description="Helical" evidence="7">
    <location>
        <begin position="90"/>
        <end position="108"/>
    </location>
</feature>
<feature type="transmembrane region" description="Helical" evidence="7">
    <location>
        <begin position="158"/>
        <end position="179"/>
    </location>
</feature>
<dbReference type="InterPro" id="IPR036259">
    <property type="entry name" value="MFS_trans_sf"/>
</dbReference>
<accession>A0ABR2JQD3</accession>
<feature type="transmembrane region" description="Helical" evidence="7">
    <location>
        <begin position="242"/>
        <end position="260"/>
    </location>
</feature>
<feature type="transmembrane region" description="Helical" evidence="7">
    <location>
        <begin position="386"/>
        <end position="412"/>
    </location>
</feature>
<feature type="transmembrane region" description="Helical" evidence="7">
    <location>
        <begin position="191"/>
        <end position="209"/>
    </location>
</feature>
<evidence type="ECO:0008006" key="10">
    <source>
        <dbReference type="Google" id="ProtNLM"/>
    </source>
</evidence>
<evidence type="ECO:0000256" key="2">
    <source>
        <dbReference type="ARBA" id="ARBA00022448"/>
    </source>
</evidence>
<feature type="transmembrane region" description="Helical" evidence="7">
    <location>
        <begin position="418"/>
        <end position="438"/>
    </location>
</feature>
<feature type="transmembrane region" description="Helical" evidence="7">
    <location>
        <begin position="349"/>
        <end position="374"/>
    </location>
</feature>
<feature type="transmembrane region" description="Helical" evidence="7">
    <location>
        <begin position="324"/>
        <end position="343"/>
    </location>
</feature>
<evidence type="ECO:0000313" key="9">
    <source>
        <dbReference type="Proteomes" id="UP001470230"/>
    </source>
</evidence>
<comment type="subcellular location">
    <subcellularLocation>
        <location evidence="1">Membrane</location>
        <topology evidence="1">Multi-pass membrane protein</topology>
    </subcellularLocation>
</comment>
<dbReference type="PANTHER" id="PTHR19432:SF35">
    <property type="entry name" value="SOLUTE CARRIER FAMILY 45 MEMBER 3 ISOFORM X1"/>
    <property type="match status" value="1"/>
</dbReference>
<dbReference type="Proteomes" id="UP001470230">
    <property type="component" value="Unassembled WGS sequence"/>
</dbReference>
<protein>
    <recommendedName>
        <fullName evidence="10">Major facilitator superfamily transporter</fullName>
    </recommendedName>
</protein>
<organism evidence="8 9">
    <name type="scientific">Tritrichomonas musculus</name>
    <dbReference type="NCBI Taxonomy" id="1915356"/>
    <lineage>
        <taxon>Eukaryota</taxon>
        <taxon>Metamonada</taxon>
        <taxon>Parabasalia</taxon>
        <taxon>Tritrichomonadida</taxon>
        <taxon>Tritrichomonadidae</taxon>
        <taxon>Tritrichomonas</taxon>
    </lineage>
</organism>
<feature type="transmembrane region" description="Helical" evidence="7">
    <location>
        <begin position="54"/>
        <end position="78"/>
    </location>
</feature>
<dbReference type="SUPFAM" id="SSF103473">
    <property type="entry name" value="MFS general substrate transporter"/>
    <property type="match status" value="1"/>
</dbReference>
<evidence type="ECO:0000256" key="1">
    <source>
        <dbReference type="ARBA" id="ARBA00004141"/>
    </source>
</evidence>
<dbReference type="PANTHER" id="PTHR19432">
    <property type="entry name" value="SUGAR TRANSPORTER"/>
    <property type="match status" value="1"/>
</dbReference>
<evidence type="ECO:0000256" key="3">
    <source>
        <dbReference type="ARBA" id="ARBA00022692"/>
    </source>
</evidence>
<sequence>MARPDNWVPLNKRDHINLLWIAAICLNQLTCNFIWTPIGALTNPYCKKLGLNNVATTFVQLIGSFVGISVPPFVAVWSDTTTLKIGRRRPWIIGGEVLVLAGLMMISFCREMAGHKNGPAIAIFVIGQILASLGGNTANGPGRSMCSDVVPASQQVLVSNIVSFYNAVAGVISNLIGALKLYQYTSFNNETLVLMVSCIIGGVSFLISVCATPEEPLLEKPETTNPVTLIIQSFKDLTRQTFYLNLGCFFYCLGSTMFNWQNANFIASKVFHGDPLAPEGSGPYKTYDDGISHSQLLALIQTVVQVAYSTVNTPIVNFLGLRKAWTVGMAFGTLGNVVFFFTTNKWFYLLGYISLGVAQVVANSCPFAMISIITPPEKLAGALTNIYFFNNVGALVCQFGLSMGLGSIQWFIDNPGRIIGLSFVFCVCGLVCGLFGYAPNSKPIDENEEISDDEENSDSERPNSL</sequence>
<evidence type="ECO:0000313" key="8">
    <source>
        <dbReference type="EMBL" id="KAK8881107.1"/>
    </source>
</evidence>
<proteinExistence type="predicted"/>
<name>A0ABR2JQD3_9EUKA</name>
<reference evidence="8 9" key="1">
    <citation type="submission" date="2024-04" db="EMBL/GenBank/DDBJ databases">
        <title>Tritrichomonas musculus Genome.</title>
        <authorList>
            <person name="Alves-Ferreira E."/>
            <person name="Grigg M."/>
            <person name="Lorenzi H."/>
            <person name="Galac M."/>
        </authorList>
    </citation>
    <scope>NUCLEOTIDE SEQUENCE [LARGE SCALE GENOMIC DNA]</scope>
    <source>
        <strain evidence="8 9">EAF2021</strain>
    </source>
</reference>
<keyword evidence="9" id="KW-1185">Reference proteome</keyword>
<dbReference type="Gene3D" id="1.20.1250.20">
    <property type="entry name" value="MFS general substrate transporter like domains"/>
    <property type="match status" value="2"/>
</dbReference>
<keyword evidence="2" id="KW-0813">Transport</keyword>
<feature type="region of interest" description="Disordered" evidence="6">
    <location>
        <begin position="443"/>
        <end position="465"/>
    </location>
</feature>
<evidence type="ECO:0000256" key="4">
    <source>
        <dbReference type="ARBA" id="ARBA00022989"/>
    </source>
</evidence>
<evidence type="ECO:0000256" key="6">
    <source>
        <dbReference type="SAM" id="MobiDB-lite"/>
    </source>
</evidence>
<keyword evidence="4 7" id="KW-1133">Transmembrane helix</keyword>
<feature type="transmembrane region" description="Helical" evidence="7">
    <location>
        <begin position="120"/>
        <end position="138"/>
    </location>
</feature>
<gene>
    <name evidence="8" type="ORF">M9Y10_003836</name>
</gene>
<feature type="compositionally biased region" description="Acidic residues" evidence="6">
    <location>
        <begin position="446"/>
        <end position="457"/>
    </location>
</feature>
<evidence type="ECO:0000256" key="7">
    <source>
        <dbReference type="SAM" id="Phobius"/>
    </source>
</evidence>
<evidence type="ECO:0000256" key="5">
    <source>
        <dbReference type="ARBA" id="ARBA00023136"/>
    </source>
</evidence>
<keyword evidence="5 7" id="KW-0472">Membrane</keyword>
<dbReference type="Pfam" id="PF07690">
    <property type="entry name" value="MFS_1"/>
    <property type="match status" value="1"/>
</dbReference>
<dbReference type="InterPro" id="IPR011701">
    <property type="entry name" value="MFS"/>
</dbReference>
<feature type="transmembrane region" description="Helical" evidence="7">
    <location>
        <begin position="20"/>
        <end position="42"/>
    </location>
</feature>